<dbReference type="Pfam" id="PF24048">
    <property type="entry name" value="LRR_NXF1-5"/>
    <property type="match status" value="1"/>
</dbReference>
<organism evidence="8 9">
    <name type="scientific">Pieris brassicae</name>
    <name type="common">White butterfly</name>
    <name type="synonym">Large white butterfly</name>
    <dbReference type="NCBI Taxonomy" id="7116"/>
    <lineage>
        <taxon>Eukaryota</taxon>
        <taxon>Metazoa</taxon>
        <taxon>Ecdysozoa</taxon>
        <taxon>Arthropoda</taxon>
        <taxon>Hexapoda</taxon>
        <taxon>Insecta</taxon>
        <taxon>Pterygota</taxon>
        <taxon>Neoptera</taxon>
        <taxon>Endopterygota</taxon>
        <taxon>Lepidoptera</taxon>
        <taxon>Glossata</taxon>
        <taxon>Ditrysia</taxon>
        <taxon>Papilionoidea</taxon>
        <taxon>Pieridae</taxon>
        <taxon>Pierinae</taxon>
        <taxon>Pieris</taxon>
    </lineage>
</organism>
<evidence type="ECO:0000256" key="2">
    <source>
        <dbReference type="ARBA" id="ARBA00009285"/>
    </source>
</evidence>
<comment type="subcellular location">
    <subcellularLocation>
        <location evidence="1">Nucleus</location>
    </subcellularLocation>
</comment>
<dbReference type="Gene3D" id="3.10.450.50">
    <property type="match status" value="1"/>
</dbReference>
<evidence type="ECO:0000256" key="4">
    <source>
        <dbReference type="ARBA" id="ARBA00022816"/>
    </source>
</evidence>
<dbReference type="PROSITE" id="PS51450">
    <property type="entry name" value="LRR"/>
    <property type="match status" value="2"/>
</dbReference>
<keyword evidence="9" id="KW-1185">Reference proteome</keyword>
<keyword evidence="4" id="KW-0509">mRNA transport</keyword>
<feature type="compositionally biased region" description="Basic and acidic residues" evidence="6">
    <location>
        <begin position="204"/>
        <end position="216"/>
    </location>
</feature>
<dbReference type="GO" id="GO:0003723">
    <property type="term" value="F:RNA binding"/>
    <property type="evidence" value="ECO:0007669"/>
    <property type="project" value="TreeGrafter"/>
</dbReference>
<accession>A0A9P0SZ10</accession>
<dbReference type="InterPro" id="IPR032675">
    <property type="entry name" value="LRR_dom_sf"/>
</dbReference>
<evidence type="ECO:0000256" key="6">
    <source>
        <dbReference type="SAM" id="MobiDB-lite"/>
    </source>
</evidence>
<dbReference type="GO" id="GO:0016973">
    <property type="term" value="P:poly(A)+ mRNA export from nucleus"/>
    <property type="evidence" value="ECO:0007669"/>
    <property type="project" value="TreeGrafter"/>
</dbReference>
<keyword evidence="5" id="KW-0539">Nucleus</keyword>
<dbReference type="InterPro" id="IPR030217">
    <property type="entry name" value="NXF_fam"/>
</dbReference>
<evidence type="ECO:0000256" key="5">
    <source>
        <dbReference type="ARBA" id="ARBA00023242"/>
    </source>
</evidence>
<sequence length="761" mass="88328">MSNQNNAPKQDHNKFNLRLLQRTDTINTKIREKGLDNQRNFHVLAAHKAGPSKPADNKEPPRDTLSYVNRPKGVPVTFLLNQDFQGAITPQEGPMDEPNRTVSEQLNTYDQSTFLQAKPSFNQPIQMQQPNQIYGYSMGQQMLGQAQIFGQQQMLFQPMYGQSILGPAPQMLTQPAERWPMIQTDNFTNASREQYSPTGIYDDNDSKSDYGSRDSDSSDVLENQKKRQSAFERLGPQTKQTKPKLTINLCLDKDQPIREVVTKQVPVYERDEIMTSTDPTVVKFRYFWPWKNTIQLKRSVTARSSKTVMMLEREQVEEEYKNDNLFMIVSVVGFPPSWTKENVLDAILEDLKEKSFIPCFIEFNSKNCKFLVNRCRSALLALHWQGFSIRKDDVELMITISVTTLNTKVLEYIPRLVIRNRLIFGYDGRKVDLSEFTLKSDISNFIYFPLNHPTNQSELIELIQGCDWENLDQLNLSHNRLTSIQDFDLVSKLPKLLHLDLSYNLLDDIQSVLPLRGLMLQSLSLEGNPLCLNYVDGDYYIKVFKTLFPCLRELDGISIQRGRRMPELKQCYCLCDAKPLVEKFVSYFFRLLDLEPDKRTPIQEMYHRDAVLTVTSKMKLRYNHEYSLVRQLFHRSRCLAEGNYDFVQSSEKIGKLIYNWPQLRHDIHSFNIDVMMHTERQTLLQINGIVSTRSETLSDEEKVLAFTRTVLLVCEDGIEYKIYNEMLYWDEATKECAANAFTVAIVSIVIPKRITQVQIIY</sequence>
<dbReference type="SUPFAM" id="SSF54427">
    <property type="entry name" value="NTF2-like"/>
    <property type="match status" value="1"/>
</dbReference>
<dbReference type="EMBL" id="CALOZG010000002">
    <property type="protein sequence ID" value="CAH3977055.1"/>
    <property type="molecule type" value="Genomic_DNA"/>
</dbReference>
<feature type="region of interest" description="Disordered" evidence="6">
    <location>
        <begin position="46"/>
        <end position="69"/>
    </location>
</feature>
<dbReference type="Gene3D" id="3.80.10.10">
    <property type="entry name" value="Ribonuclease Inhibitor"/>
    <property type="match status" value="1"/>
</dbReference>
<comment type="caution">
    <text evidence="8">The sequence shown here is derived from an EMBL/GenBank/DDBJ whole genome shotgun (WGS) entry which is preliminary data.</text>
</comment>
<evidence type="ECO:0000259" key="7">
    <source>
        <dbReference type="PROSITE" id="PS50177"/>
    </source>
</evidence>
<name>A0A9P0SZ10_PIEBR</name>
<dbReference type="Proteomes" id="UP001152562">
    <property type="component" value="Unassembled WGS sequence"/>
</dbReference>
<evidence type="ECO:0000256" key="3">
    <source>
        <dbReference type="ARBA" id="ARBA00022448"/>
    </source>
</evidence>
<dbReference type="InterPro" id="IPR001611">
    <property type="entry name" value="Leu-rich_rpt"/>
</dbReference>
<dbReference type="AlphaFoldDB" id="A0A9P0SZ10"/>
<comment type="similarity">
    <text evidence="2">Belongs to the NXF family.</text>
</comment>
<feature type="region of interest" description="Disordered" evidence="6">
    <location>
        <begin position="185"/>
        <end position="228"/>
    </location>
</feature>
<evidence type="ECO:0000313" key="9">
    <source>
        <dbReference type="Proteomes" id="UP001152562"/>
    </source>
</evidence>
<dbReference type="GO" id="GO:0005634">
    <property type="term" value="C:nucleus"/>
    <property type="evidence" value="ECO:0007669"/>
    <property type="project" value="UniProtKB-SubCell"/>
</dbReference>
<dbReference type="InterPro" id="IPR032710">
    <property type="entry name" value="NTF2-like_dom_sf"/>
</dbReference>
<dbReference type="InterPro" id="IPR002075">
    <property type="entry name" value="NTF2_dom"/>
</dbReference>
<proteinExistence type="inferred from homology"/>
<dbReference type="SUPFAM" id="SSF52058">
    <property type="entry name" value="L domain-like"/>
    <property type="match status" value="1"/>
</dbReference>
<evidence type="ECO:0000313" key="8">
    <source>
        <dbReference type="EMBL" id="CAH3977055.1"/>
    </source>
</evidence>
<dbReference type="InterPro" id="IPR057125">
    <property type="entry name" value="NXF1/2/3/5-like_LRR"/>
</dbReference>
<evidence type="ECO:0000256" key="1">
    <source>
        <dbReference type="ARBA" id="ARBA00004123"/>
    </source>
</evidence>
<protein>
    <recommendedName>
        <fullName evidence="7">NTF2 domain-containing protein</fullName>
    </recommendedName>
</protein>
<dbReference type="PROSITE" id="PS50177">
    <property type="entry name" value="NTF2_DOMAIN"/>
    <property type="match status" value="1"/>
</dbReference>
<keyword evidence="3" id="KW-0813">Transport</keyword>
<dbReference type="Pfam" id="PF22602">
    <property type="entry name" value="NXF_NTF2"/>
    <property type="match status" value="1"/>
</dbReference>
<reference evidence="8" key="1">
    <citation type="submission" date="2022-05" db="EMBL/GenBank/DDBJ databases">
        <authorList>
            <person name="Okamura Y."/>
        </authorList>
    </citation>
    <scope>NUCLEOTIDE SEQUENCE</scope>
</reference>
<feature type="domain" description="NTF2" evidence="7">
    <location>
        <begin position="580"/>
        <end position="729"/>
    </location>
</feature>
<feature type="compositionally biased region" description="Polar residues" evidence="6">
    <location>
        <begin position="185"/>
        <end position="197"/>
    </location>
</feature>
<dbReference type="PANTHER" id="PTHR10662">
    <property type="entry name" value="NUCLEAR RNA EXPORT FACTOR"/>
    <property type="match status" value="1"/>
</dbReference>
<gene>
    <name evidence="8" type="ORF">PIBRA_LOCUS1859</name>
</gene>
<dbReference type="InterPro" id="IPR018222">
    <property type="entry name" value="Nuclear_transport_factor_2_euk"/>
</dbReference>
<dbReference type="PANTHER" id="PTHR10662:SF22">
    <property type="entry name" value="NUCLEAR RNA EXPORT FACTOR 1"/>
    <property type="match status" value="1"/>
</dbReference>